<evidence type="ECO:0000259" key="5">
    <source>
        <dbReference type="PROSITE" id="PS00716"/>
    </source>
</evidence>
<dbReference type="Pfam" id="PF04545">
    <property type="entry name" value="Sigma70_r4"/>
    <property type="match status" value="1"/>
</dbReference>
<comment type="caution">
    <text evidence="6">The sequence shown here is derived from an EMBL/GenBank/DDBJ whole genome shotgun (WGS) entry which is preliminary data.</text>
</comment>
<dbReference type="EMBL" id="PKUS01000016">
    <property type="protein sequence ID" value="PLW68311.1"/>
    <property type="molecule type" value="Genomic_DNA"/>
</dbReference>
<dbReference type="Pfam" id="PF04539">
    <property type="entry name" value="Sigma70_r3"/>
    <property type="match status" value="1"/>
</dbReference>
<dbReference type="PANTHER" id="PTHR30385:SF7">
    <property type="entry name" value="RNA POLYMERASE SIGMA FACTOR FLIA"/>
    <property type="match status" value="1"/>
</dbReference>
<dbReference type="InterPro" id="IPR007624">
    <property type="entry name" value="RNA_pol_sigma70_r3"/>
</dbReference>
<evidence type="ECO:0000313" key="7">
    <source>
        <dbReference type="Proteomes" id="UP000235005"/>
    </source>
</evidence>
<dbReference type="Proteomes" id="UP000235005">
    <property type="component" value="Unassembled WGS sequence"/>
</dbReference>
<dbReference type="SUPFAM" id="SSF88946">
    <property type="entry name" value="Sigma2 domain of RNA polymerase sigma factors"/>
    <property type="match status" value="1"/>
</dbReference>
<dbReference type="NCBIfam" id="TIGR02937">
    <property type="entry name" value="sigma70-ECF"/>
    <property type="match status" value="1"/>
</dbReference>
<dbReference type="NCBIfam" id="TIGR02479">
    <property type="entry name" value="FliA_WhiG"/>
    <property type="match status" value="1"/>
</dbReference>
<accession>A0A2N5X1D9</accession>
<dbReference type="InterPro" id="IPR007630">
    <property type="entry name" value="RNA_pol_sigma70_r4"/>
</dbReference>
<protein>
    <submittedName>
        <fullName evidence="6">RNA polymerase sigma factor FliA</fullName>
    </submittedName>
</protein>
<dbReference type="GO" id="GO:0003899">
    <property type="term" value="F:DNA-directed RNA polymerase activity"/>
    <property type="evidence" value="ECO:0007669"/>
    <property type="project" value="InterPro"/>
</dbReference>
<dbReference type="Pfam" id="PF04542">
    <property type="entry name" value="Sigma70_r2"/>
    <property type="match status" value="1"/>
</dbReference>
<gene>
    <name evidence="6" type="ORF">C0039_13015</name>
</gene>
<dbReference type="CDD" id="cd06171">
    <property type="entry name" value="Sigma70_r4"/>
    <property type="match status" value="1"/>
</dbReference>
<dbReference type="PROSITE" id="PS00716">
    <property type="entry name" value="SIGMA70_2"/>
    <property type="match status" value="1"/>
</dbReference>
<reference evidence="6 7" key="1">
    <citation type="submission" date="2018-01" db="EMBL/GenBank/DDBJ databases">
        <title>The draft genome sequence of Halioglobus lutimaris HF004.</title>
        <authorList>
            <person name="Du Z.-J."/>
            <person name="Shi M.-J."/>
        </authorList>
    </citation>
    <scope>NUCLEOTIDE SEQUENCE [LARGE SCALE GENOMIC DNA]</scope>
    <source>
        <strain evidence="6 7">HF004</strain>
    </source>
</reference>
<proteinExistence type="predicted"/>
<evidence type="ECO:0000256" key="1">
    <source>
        <dbReference type="ARBA" id="ARBA00023015"/>
    </source>
</evidence>
<evidence type="ECO:0000256" key="2">
    <source>
        <dbReference type="ARBA" id="ARBA00023082"/>
    </source>
</evidence>
<dbReference type="RefSeq" id="WP_084179290.1">
    <property type="nucleotide sequence ID" value="NZ_PKUS01000016.1"/>
</dbReference>
<dbReference type="GO" id="GO:0003677">
    <property type="term" value="F:DNA binding"/>
    <property type="evidence" value="ECO:0007669"/>
    <property type="project" value="UniProtKB-KW"/>
</dbReference>
<dbReference type="InterPro" id="IPR007627">
    <property type="entry name" value="RNA_pol_sigma70_r2"/>
</dbReference>
<keyword evidence="7" id="KW-1185">Reference proteome</keyword>
<dbReference type="InterPro" id="IPR014284">
    <property type="entry name" value="RNA_pol_sigma-70_dom"/>
</dbReference>
<dbReference type="OrthoDB" id="9799825at2"/>
<feature type="domain" description="RNA polymerase sigma-70" evidence="5">
    <location>
        <begin position="199"/>
        <end position="225"/>
    </location>
</feature>
<dbReference type="NCBIfam" id="NF005413">
    <property type="entry name" value="PRK06986.1"/>
    <property type="match status" value="1"/>
</dbReference>
<evidence type="ECO:0000313" key="6">
    <source>
        <dbReference type="EMBL" id="PLW68311.1"/>
    </source>
</evidence>
<keyword evidence="2" id="KW-0731">Sigma factor</keyword>
<dbReference type="InterPro" id="IPR000943">
    <property type="entry name" value="RNA_pol_sigma70"/>
</dbReference>
<dbReference type="GO" id="GO:0016987">
    <property type="term" value="F:sigma factor activity"/>
    <property type="evidence" value="ECO:0007669"/>
    <property type="project" value="UniProtKB-KW"/>
</dbReference>
<sequence>MSETSMYADIQERSVDELVREYLPLVKKIGLHLVGRMPPHIELDDLMQVGIIGLMQASQSYDPSRGANFSTFAGIRIKGAMLDEVRRNNWATRSVQKGLKDVSEAISRVEARLGRSASDQEIAAQMGIGVAEYHELSAELAYSRLASLDDVEEAGDGDGANPLNVFEQGQTREHVLEAIQSLPEKETLMLSLYYGEELNLKEIGEILGVSESRVSQIHGQALARLRAKMQNDAS</sequence>
<dbReference type="InterPro" id="IPR013324">
    <property type="entry name" value="RNA_pol_sigma_r3/r4-like"/>
</dbReference>
<dbReference type="SUPFAM" id="SSF88659">
    <property type="entry name" value="Sigma3 and sigma4 domains of RNA polymerase sigma factors"/>
    <property type="match status" value="2"/>
</dbReference>
<dbReference type="InterPro" id="IPR013325">
    <property type="entry name" value="RNA_pol_sigma_r2"/>
</dbReference>
<dbReference type="GO" id="GO:0006352">
    <property type="term" value="P:DNA-templated transcription initiation"/>
    <property type="evidence" value="ECO:0007669"/>
    <property type="project" value="InterPro"/>
</dbReference>
<keyword evidence="4" id="KW-0804">Transcription</keyword>
<dbReference type="PRINTS" id="PR00046">
    <property type="entry name" value="SIGMA70FCT"/>
</dbReference>
<dbReference type="PIRSF" id="PIRSF000770">
    <property type="entry name" value="RNA_pol_sigma-SigE/K"/>
    <property type="match status" value="1"/>
</dbReference>
<name>A0A2N5X1D9_9GAMM</name>
<dbReference type="InterPro" id="IPR012845">
    <property type="entry name" value="RNA_pol_sigma_FliA_WhiG"/>
</dbReference>
<dbReference type="Gene3D" id="1.20.140.160">
    <property type="match status" value="1"/>
</dbReference>
<keyword evidence="3" id="KW-0238">DNA-binding</keyword>
<evidence type="ECO:0000256" key="4">
    <source>
        <dbReference type="ARBA" id="ARBA00023163"/>
    </source>
</evidence>
<evidence type="ECO:0000256" key="3">
    <source>
        <dbReference type="ARBA" id="ARBA00023125"/>
    </source>
</evidence>
<keyword evidence="1" id="KW-0805">Transcription regulation</keyword>
<dbReference type="Gene3D" id="1.10.1740.10">
    <property type="match status" value="1"/>
</dbReference>
<dbReference type="AlphaFoldDB" id="A0A2N5X1D9"/>
<organism evidence="6 7">
    <name type="scientific">Pseudohalioglobus lutimaris</name>
    <dbReference type="NCBI Taxonomy" id="1737061"/>
    <lineage>
        <taxon>Bacteria</taxon>
        <taxon>Pseudomonadati</taxon>
        <taxon>Pseudomonadota</taxon>
        <taxon>Gammaproteobacteria</taxon>
        <taxon>Cellvibrionales</taxon>
        <taxon>Halieaceae</taxon>
        <taxon>Pseudohalioglobus</taxon>
    </lineage>
</organism>
<dbReference type="PANTHER" id="PTHR30385">
    <property type="entry name" value="SIGMA FACTOR F FLAGELLAR"/>
    <property type="match status" value="1"/>
</dbReference>